<name>A0A0A8Y5H0_ARUDO</name>
<evidence type="ECO:0000313" key="1">
    <source>
        <dbReference type="EMBL" id="JAD20213.1"/>
    </source>
</evidence>
<reference evidence="1" key="1">
    <citation type="submission" date="2014-09" db="EMBL/GenBank/DDBJ databases">
        <authorList>
            <person name="Magalhaes I.L.F."/>
            <person name="Oliveira U."/>
            <person name="Santos F.R."/>
            <person name="Vidigal T.H.D.A."/>
            <person name="Brescovit A.D."/>
            <person name="Santos A.J."/>
        </authorList>
    </citation>
    <scope>NUCLEOTIDE SEQUENCE</scope>
    <source>
        <tissue evidence="1">Shoot tissue taken approximately 20 cm above the soil surface</tissue>
    </source>
</reference>
<dbReference type="EMBL" id="GBRH01277682">
    <property type="protein sequence ID" value="JAD20213.1"/>
    <property type="molecule type" value="Transcribed_RNA"/>
</dbReference>
<sequence>MATACRVTTARTETAAGPVALP</sequence>
<reference evidence="1" key="2">
    <citation type="journal article" date="2015" name="Data Brief">
        <title>Shoot transcriptome of the giant reed, Arundo donax.</title>
        <authorList>
            <person name="Barrero R.A."/>
            <person name="Guerrero F.D."/>
            <person name="Moolhuijzen P."/>
            <person name="Goolsby J.A."/>
            <person name="Tidwell J."/>
            <person name="Bellgard S.E."/>
            <person name="Bellgard M.I."/>
        </authorList>
    </citation>
    <scope>NUCLEOTIDE SEQUENCE</scope>
    <source>
        <tissue evidence="1">Shoot tissue taken approximately 20 cm above the soil surface</tissue>
    </source>
</reference>
<organism evidence="1">
    <name type="scientific">Arundo donax</name>
    <name type="common">Giant reed</name>
    <name type="synonym">Donax arundinaceus</name>
    <dbReference type="NCBI Taxonomy" id="35708"/>
    <lineage>
        <taxon>Eukaryota</taxon>
        <taxon>Viridiplantae</taxon>
        <taxon>Streptophyta</taxon>
        <taxon>Embryophyta</taxon>
        <taxon>Tracheophyta</taxon>
        <taxon>Spermatophyta</taxon>
        <taxon>Magnoliopsida</taxon>
        <taxon>Liliopsida</taxon>
        <taxon>Poales</taxon>
        <taxon>Poaceae</taxon>
        <taxon>PACMAD clade</taxon>
        <taxon>Arundinoideae</taxon>
        <taxon>Arundineae</taxon>
        <taxon>Arundo</taxon>
    </lineage>
</organism>
<protein>
    <submittedName>
        <fullName evidence="1">Uncharacterized protein</fullName>
    </submittedName>
</protein>
<dbReference type="AlphaFoldDB" id="A0A0A8Y5H0"/>
<accession>A0A0A8Y5H0</accession>
<proteinExistence type="predicted"/>